<protein>
    <submittedName>
        <fullName evidence="2">Uncharacterized protein</fullName>
    </submittedName>
</protein>
<keyword evidence="3" id="KW-1185">Reference proteome</keyword>
<reference evidence="2" key="2">
    <citation type="submission" date="2015-06" db="UniProtKB">
        <authorList>
            <consortium name="EnsemblProtists"/>
        </authorList>
    </citation>
    <scope>IDENTIFICATION</scope>
    <source>
        <strain evidence="2">Emoy2</strain>
    </source>
</reference>
<dbReference type="STRING" id="559515.M4BTH6"/>
<keyword evidence="1" id="KW-0472">Membrane</keyword>
<dbReference type="VEuPathDB" id="FungiDB:HpaG809761"/>
<dbReference type="Proteomes" id="UP000011713">
    <property type="component" value="Unassembled WGS sequence"/>
</dbReference>
<dbReference type="eggNOG" id="ENOG502SAXV">
    <property type="taxonomic scope" value="Eukaryota"/>
</dbReference>
<reference evidence="3" key="1">
    <citation type="journal article" date="2010" name="Science">
        <title>Signatures of adaptation to obligate biotrophy in the Hyaloperonospora arabidopsidis genome.</title>
        <authorList>
            <person name="Baxter L."/>
            <person name="Tripathy S."/>
            <person name="Ishaque N."/>
            <person name="Boot N."/>
            <person name="Cabral A."/>
            <person name="Kemen E."/>
            <person name="Thines M."/>
            <person name="Ah-Fong A."/>
            <person name="Anderson R."/>
            <person name="Badejoko W."/>
            <person name="Bittner-Eddy P."/>
            <person name="Boore J.L."/>
            <person name="Chibucos M.C."/>
            <person name="Coates M."/>
            <person name="Dehal P."/>
            <person name="Delehaunty K."/>
            <person name="Dong S."/>
            <person name="Downton P."/>
            <person name="Dumas B."/>
            <person name="Fabro G."/>
            <person name="Fronick C."/>
            <person name="Fuerstenberg S.I."/>
            <person name="Fulton L."/>
            <person name="Gaulin E."/>
            <person name="Govers F."/>
            <person name="Hughes L."/>
            <person name="Humphray S."/>
            <person name="Jiang R.H."/>
            <person name="Judelson H."/>
            <person name="Kamoun S."/>
            <person name="Kyung K."/>
            <person name="Meijer H."/>
            <person name="Minx P."/>
            <person name="Morris P."/>
            <person name="Nelson J."/>
            <person name="Phuntumart V."/>
            <person name="Qutob D."/>
            <person name="Rehmany A."/>
            <person name="Rougon-Cardoso A."/>
            <person name="Ryden P."/>
            <person name="Torto-Alalibo T."/>
            <person name="Studholme D."/>
            <person name="Wang Y."/>
            <person name="Win J."/>
            <person name="Wood J."/>
            <person name="Clifton S.W."/>
            <person name="Rogers J."/>
            <person name="Van den Ackerveken G."/>
            <person name="Jones J.D."/>
            <person name="McDowell J.M."/>
            <person name="Beynon J."/>
            <person name="Tyler B.M."/>
        </authorList>
    </citation>
    <scope>NUCLEOTIDE SEQUENCE [LARGE SCALE GENOMIC DNA]</scope>
    <source>
        <strain evidence="3">Emoy2</strain>
    </source>
</reference>
<dbReference type="InParanoid" id="M4BTH6"/>
<dbReference type="AlphaFoldDB" id="M4BTH6"/>
<evidence type="ECO:0000313" key="2">
    <source>
        <dbReference type="EnsemblProtists" id="HpaP809761"/>
    </source>
</evidence>
<keyword evidence="1" id="KW-1133">Transmembrane helix</keyword>
<dbReference type="EnsemblProtists" id="HpaT809761">
    <property type="protein sequence ID" value="HpaP809761"/>
    <property type="gene ID" value="HpaG809761"/>
</dbReference>
<feature type="transmembrane region" description="Helical" evidence="1">
    <location>
        <begin position="44"/>
        <end position="68"/>
    </location>
</feature>
<dbReference type="HOGENOM" id="CLU_2065961_0_0_1"/>
<evidence type="ECO:0000313" key="3">
    <source>
        <dbReference type="Proteomes" id="UP000011713"/>
    </source>
</evidence>
<sequence>MEWQTTTNAHPIGFLAISTANLYASGLVLRYLTNYARTRRVLDLSAETFIFLFKIVGTSAGIAVVAYVANHLVSNKQRLLEARALYFIVAWFVLDKYWKKAVRELLISTFTSTRKSEYM</sequence>
<proteinExistence type="predicted"/>
<organism evidence="2 3">
    <name type="scientific">Hyaloperonospora arabidopsidis (strain Emoy2)</name>
    <name type="common">Downy mildew agent</name>
    <name type="synonym">Peronospora arabidopsidis</name>
    <dbReference type="NCBI Taxonomy" id="559515"/>
    <lineage>
        <taxon>Eukaryota</taxon>
        <taxon>Sar</taxon>
        <taxon>Stramenopiles</taxon>
        <taxon>Oomycota</taxon>
        <taxon>Peronosporomycetes</taxon>
        <taxon>Peronosporales</taxon>
        <taxon>Peronosporaceae</taxon>
        <taxon>Hyaloperonospora</taxon>
    </lineage>
</organism>
<accession>M4BTH6</accession>
<name>M4BTH6_HYAAE</name>
<feature type="transmembrane region" description="Helical" evidence="1">
    <location>
        <begin position="12"/>
        <end position="32"/>
    </location>
</feature>
<keyword evidence="1" id="KW-0812">Transmembrane</keyword>
<dbReference type="EMBL" id="JH597840">
    <property type="status" value="NOT_ANNOTATED_CDS"/>
    <property type="molecule type" value="Genomic_DNA"/>
</dbReference>
<evidence type="ECO:0000256" key="1">
    <source>
        <dbReference type="SAM" id="Phobius"/>
    </source>
</evidence>